<evidence type="ECO:0008006" key="3">
    <source>
        <dbReference type="Google" id="ProtNLM"/>
    </source>
</evidence>
<dbReference type="SFLD" id="SFLDG01129">
    <property type="entry name" value="C1.5:_HAD__Beta-PGM__Phosphata"/>
    <property type="match status" value="1"/>
</dbReference>
<organism evidence="1 2">
    <name type="scientific">Jeotgalicoccus meleagridis</name>
    <dbReference type="NCBI Taxonomy" id="2759181"/>
    <lineage>
        <taxon>Bacteria</taxon>
        <taxon>Bacillati</taxon>
        <taxon>Bacillota</taxon>
        <taxon>Bacilli</taxon>
        <taxon>Bacillales</taxon>
        <taxon>Staphylococcaceae</taxon>
        <taxon>Jeotgalicoccus</taxon>
    </lineage>
</organism>
<reference evidence="1 2" key="1">
    <citation type="submission" date="2020-07" db="EMBL/GenBank/DDBJ databases">
        <authorList>
            <person name="Criscuolo A."/>
        </authorList>
    </citation>
    <scope>NUCLEOTIDE SEQUENCE [LARGE SCALE GENOMIC DNA]</scope>
    <source>
        <strain evidence="1">CIP111649</strain>
    </source>
</reference>
<dbReference type="InterPro" id="IPR041492">
    <property type="entry name" value="HAD_2"/>
</dbReference>
<dbReference type="Proteomes" id="UP000589351">
    <property type="component" value="Unassembled WGS sequence"/>
</dbReference>
<dbReference type="Pfam" id="PF13419">
    <property type="entry name" value="HAD_2"/>
    <property type="match status" value="1"/>
</dbReference>
<name>A0A6V7R116_9STAP</name>
<evidence type="ECO:0000313" key="1">
    <source>
        <dbReference type="EMBL" id="CAD2071017.1"/>
    </source>
</evidence>
<accession>A0A6V7R116</accession>
<protein>
    <recommendedName>
        <fullName evidence="3">Pyrophosphatase PpaX</fullName>
    </recommendedName>
</protein>
<comment type="caution">
    <text evidence="1">The sequence shown here is derived from an EMBL/GenBank/DDBJ whole genome shotgun (WGS) entry which is preliminary data.</text>
</comment>
<dbReference type="RefSeq" id="WP_183369203.1">
    <property type="nucleotide sequence ID" value="NZ_CAJEWD010000003.1"/>
</dbReference>
<evidence type="ECO:0000313" key="2">
    <source>
        <dbReference type="Proteomes" id="UP000589351"/>
    </source>
</evidence>
<dbReference type="EMBL" id="CAJEWD010000003">
    <property type="protein sequence ID" value="CAD2071017.1"/>
    <property type="molecule type" value="Genomic_DNA"/>
</dbReference>
<proteinExistence type="predicted"/>
<dbReference type="SFLD" id="SFLDS00003">
    <property type="entry name" value="Haloacid_Dehalogenase"/>
    <property type="match status" value="1"/>
</dbReference>
<dbReference type="AlphaFoldDB" id="A0A6V7R116"/>
<gene>
    <name evidence="1" type="ORF">JEODO184_00106</name>
</gene>
<dbReference type="SUPFAM" id="SSF56784">
    <property type="entry name" value="HAD-like"/>
    <property type="match status" value="1"/>
</dbReference>
<dbReference type="Gene3D" id="3.40.50.1000">
    <property type="entry name" value="HAD superfamily/HAD-like"/>
    <property type="match status" value="1"/>
</dbReference>
<sequence length="370" mass="42027">MTTILFDVDGVFLSEARCFDVSALTVEELLYNPRYLNIDGRKFKTSYTDEEIKEIRQTIFMNDKILERFKEIGLNSNWDMLFISFSIIYIDILKKEGLNLQDVDITDLNTVGDMLGEVTVRPELVEEFLSEKVETKENVYAALIEEAKTLPGIEDLSVFELYGSIWSLGHQVYQEWYLGSDLVEADTGMPAEEVDKKGFIYDEEWIVSSDKIKDMLLNLKEAGYTIGVATGRPRQETLIPFEQGGLDRVFDENRISTATDVMWAQEQNLVDHALTKPHPFSYLWSLYLHNSGMLEAAVNGRNMSEEDIIIVGDSVADYYCARAIDATFLAPLTGLTGVDIKDTFTELGVSEDCMLKDVLEVPEAMMRLNK</sequence>
<keyword evidence="2" id="KW-1185">Reference proteome</keyword>
<dbReference type="InterPro" id="IPR036412">
    <property type="entry name" value="HAD-like_sf"/>
</dbReference>
<dbReference type="CDD" id="cd01427">
    <property type="entry name" value="HAD_like"/>
    <property type="match status" value="1"/>
</dbReference>
<dbReference type="InterPro" id="IPR023214">
    <property type="entry name" value="HAD_sf"/>
</dbReference>